<protein>
    <submittedName>
        <fullName evidence="7">NfeD family protein</fullName>
    </submittedName>
</protein>
<gene>
    <name evidence="7" type="ORF">H9882_06685</name>
</gene>
<keyword evidence="4 5" id="KW-0472">Membrane</keyword>
<evidence type="ECO:0000256" key="2">
    <source>
        <dbReference type="ARBA" id="ARBA00022692"/>
    </source>
</evidence>
<dbReference type="Proteomes" id="UP000713596">
    <property type="component" value="Unassembled WGS sequence"/>
</dbReference>
<proteinExistence type="predicted"/>
<keyword evidence="3 5" id="KW-1133">Transmembrane helix</keyword>
<evidence type="ECO:0000256" key="4">
    <source>
        <dbReference type="ARBA" id="ARBA00023136"/>
    </source>
</evidence>
<reference evidence="7" key="2">
    <citation type="submission" date="2021-04" db="EMBL/GenBank/DDBJ databases">
        <authorList>
            <person name="Gilroy R."/>
        </authorList>
    </citation>
    <scope>NUCLEOTIDE SEQUENCE</scope>
    <source>
        <strain evidence="7">B5_2728</strain>
    </source>
</reference>
<keyword evidence="2 5" id="KW-0812">Transmembrane</keyword>
<feature type="transmembrane region" description="Helical" evidence="5">
    <location>
        <begin position="6"/>
        <end position="24"/>
    </location>
</feature>
<dbReference type="AlphaFoldDB" id="A0A948WUW3"/>
<evidence type="ECO:0000313" key="7">
    <source>
        <dbReference type="EMBL" id="MBU3806558.1"/>
    </source>
</evidence>
<dbReference type="EMBL" id="JAHLFP010000057">
    <property type="protein sequence ID" value="MBU3806558.1"/>
    <property type="molecule type" value="Genomic_DNA"/>
</dbReference>
<evidence type="ECO:0000256" key="5">
    <source>
        <dbReference type="SAM" id="Phobius"/>
    </source>
</evidence>
<feature type="domain" description="NfeD-like C-terminal" evidence="6">
    <location>
        <begin position="91"/>
        <end position="144"/>
    </location>
</feature>
<comment type="subcellular location">
    <subcellularLocation>
        <location evidence="1">Membrane</location>
        <topology evidence="1">Multi-pass membrane protein</topology>
    </subcellularLocation>
</comment>
<evidence type="ECO:0000313" key="8">
    <source>
        <dbReference type="Proteomes" id="UP000713596"/>
    </source>
</evidence>
<dbReference type="InterPro" id="IPR002810">
    <property type="entry name" value="NfeD-like_C"/>
</dbReference>
<dbReference type="Gene3D" id="2.40.50.140">
    <property type="entry name" value="Nucleic acid-binding proteins"/>
    <property type="match status" value="1"/>
</dbReference>
<reference evidence="7" key="1">
    <citation type="journal article" date="2021" name="PeerJ">
        <title>Extensive microbial diversity within the chicken gut microbiome revealed by metagenomics and culture.</title>
        <authorList>
            <person name="Gilroy R."/>
            <person name="Ravi A."/>
            <person name="Getino M."/>
            <person name="Pursley I."/>
            <person name="Horton D.L."/>
            <person name="Alikhan N.F."/>
            <person name="Baker D."/>
            <person name="Gharbi K."/>
            <person name="Hall N."/>
            <person name="Watson M."/>
            <person name="Adriaenssens E.M."/>
            <person name="Foster-Nyarko E."/>
            <person name="Jarju S."/>
            <person name="Secka A."/>
            <person name="Antonio M."/>
            <person name="Oren A."/>
            <person name="Chaudhuri R.R."/>
            <person name="La Ragione R."/>
            <person name="Hildebrand F."/>
            <person name="Pallen M.J."/>
        </authorList>
    </citation>
    <scope>NUCLEOTIDE SEQUENCE</scope>
    <source>
        <strain evidence="7">B5_2728</strain>
    </source>
</reference>
<dbReference type="SUPFAM" id="SSF141322">
    <property type="entry name" value="NfeD domain-like"/>
    <property type="match status" value="1"/>
</dbReference>
<dbReference type="InterPro" id="IPR052165">
    <property type="entry name" value="Membrane_assoc_protease"/>
</dbReference>
<evidence type="ECO:0000256" key="3">
    <source>
        <dbReference type="ARBA" id="ARBA00022989"/>
    </source>
</evidence>
<dbReference type="PANTHER" id="PTHR33507:SF3">
    <property type="entry name" value="INNER MEMBRANE PROTEIN YBBJ"/>
    <property type="match status" value="1"/>
</dbReference>
<dbReference type="GO" id="GO:0005886">
    <property type="term" value="C:plasma membrane"/>
    <property type="evidence" value="ECO:0007669"/>
    <property type="project" value="TreeGrafter"/>
</dbReference>
<feature type="transmembrane region" description="Helical" evidence="5">
    <location>
        <begin position="55"/>
        <end position="75"/>
    </location>
</feature>
<evidence type="ECO:0000256" key="1">
    <source>
        <dbReference type="ARBA" id="ARBA00004141"/>
    </source>
</evidence>
<evidence type="ECO:0000259" key="6">
    <source>
        <dbReference type="Pfam" id="PF01957"/>
    </source>
</evidence>
<name>A0A948WUW3_9FIRM</name>
<dbReference type="PANTHER" id="PTHR33507">
    <property type="entry name" value="INNER MEMBRANE PROTEIN YBBJ"/>
    <property type="match status" value="1"/>
</dbReference>
<dbReference type="Pfam" id="PF01957">
    <property type="entry name" value="NfeD"/>
    <property type="match status" value="1"/>
</dbReference>
<comment type="caution">
    <text evidence="7">The sequence shown here is derived from an EMBL/GenBank/DDBJ whole genome shotgun (WGS) entry which is preliminary data.</text>
</comment>
<organism evidence="7 8">
    <name type="scientific">Candidatus Allofournierella pullistercoris</name>
    <dbReference type="NCBI Taxonomy" id="2838597"/>
    <lineage>
        <taxon>Bacteria</taxon>
        <taxon>Bacillati</taxon>
        <taxon>Bacillota</taxon>
        <taxon>Clostridia</taxon>
        <taxon>Eubacteriales</taxon>
        <taxon>Oscillospiraceae</taxon>
        <taxon>Allofournierella</taxon>
    </lineage>
</organism>
<accession>A0A948WUW3</accession>
<sequence length="149" mass="16350">MEFFQVLSFSSWLWLLLLIAFVIAEAITLNLVTIWFAVGALAALLVSVFSPVFGYQVLAFLAVSILCLLALKPLVSRFLPRYDPKALDPHLGRTAQVISPIQPNQPGRVRLDGVDWNARCTVKLPKGSLCTVIAVDGTTLQVEPLTQES</sequence>
<dbReference type="InterPro" id="IPR012340">
    <property type="entry name" value="NA-bd_OB-fold"/>
</dbReference>